<sequence>MAHVPTSERRTQLIEAAVRVISREGVGRATTRRIADEAGAPLASLHYSFRDKEELFAAVLEHAVACTYQLVCDRGAPPGAGLAAAVRAFLEIFQEWTSADPDLQSALYALTQWKLHATGHEGAAAREYRAYFDGLIDIFRAAARPGETDVDLDKLARLTMALNDGMVLQLLAVGGSAFADIDLTTLAEGLVRASAGAQP</sequence>
<dbReference type="SUPFAM" id="SSF46689">
    <property type="entry name" value="Homeodomain-like"/>
    <property type="match status" value="1"/>
</dbReference>
<evidence type="ECO:0000313" key="6">
    <source>
        <dbReference type="EMBL" id="GAA5145739.1"/>
    </source>
</evidence>
<dbReference type="PRINTS" id="PR00455">
    <property type="entry name" value="HTHTETR"/>
</dbReference>
<dbReference type="SUPFAM" id="SSF48498">
    <property type="entry name" value="Tetracyclin repressor-like, C-terminal domain"/>
    <property type="match status" value="1"/>
</dbReference>
<evidence type="ECO:0000259" key="5">
    <source>
        <dbReference type="PROSITE" id="PS50977"/>
    </source>
</evidence>
<dbReference type="Proteomes" id="UP001428817">
    <property type="component" value="Unassembled WGS sequence"/>
</dbReference>
<dbReference type="Gene3D" id="1.10.357.10">
    <property type="entry name" value="Tetracycline Repressor, domain 2"/>
    <property type="match status" value="1"/>
</dbReference>
<dbReference type="PANTHER" id="PTHR30055:SF234">
    <property type="entry name" value="HTH-TYPE TRANSCRIPTIONAL REGULATOR BETI"/>
    <property type="match status" value="1"/>
</dbReference>
<dbReference type="RefSeq" id="WP_185058668.1">
    <property type="nucleotide sequence ID" value="NZ_BAABJP010000001.1"/>
</dbReference>
<dbReference type="InterPro" id="IPR001647">
    <property type="entry name" value="HTH_TetR"/>
</dbReference>
<dbReference type="InterPro" id="IPR036271">
    <property type="entry name" value="Tet_transcr_reg_TetR-rel_C_sf"/>
</dbReference>
<organism evidence="6 7">
    <name type="scientific">Pseudonocardia eucalypti</name>
    <dbReference type="NCBI Taxonomy" id="648755"/>
    <lineage>
        <taxon>Bacteria</taxon>
        <taxon>Bacillati</taxon>
        <taxon>Actinomycetota</taxon>
        <taxon>Actinomycetes</taxon>
        <taxon>Pseudonocardiales</taxon>
        <taxon>Pseudonocardiaceae</taxon>
        <taxon>Pseudonocardia</taxon>
    </lineage>
</organism>
<keyword evidence="2 4" id="KW-0238">DNA-binding</keyword>
<keyword evidence="3" id="KW-0804">Transcription</keyword>
<dbReference type="InterPro" id="IPR009057">
    <property type="entry name" value="Homeodomain-like_sf"/>
</dbReference>
<keyword evidence="1" id="KW-0805">Transcription regulation</keyword>
<keyword evidence="7" id="KW-1185">Reference proteome</keyword>
<dbReference type="InterPro" id="IPR050109">
    <property type="entry name" value="HTH-type_TetR-like_transc_reg"/>
</dbReference>
<evidence type="ECO:0000256" key="1">
    <source>
        <dbReference type="ARBA" id="ARBA00023015"/>
    </source>
</evidence>
<evidence type="ECO:0000313" key="7">
    <source>
        <dbReference type="Proteomes" id="UP001428817"/>
    </source>
</evidence>
<name>A0ABP9PFR8_9PSEU</name>
<feature type="domain" description="HTH tetR-type" evidence="5">
    <location>
        <begin position="7"/>
        <end position="67"/>
    </location>
</feature>
<proteinExistence type="predicted"/>
<feature type="DNA-binding region" description="H-T-H motif" evidence="4">
    <location>
        <begin position="30"/>
        <end position="49"/>
    </location>
</feature>
<reference evidence="7" key="1">
    <citation type="journal article" date="2019" name="Int. J. Syst. Evol. Microbiol.">
        <title>The Global Catalogue of Microorganisms (GCM) 10K type strain sequencing project: providing services to taxonomists for standard genome sequencing and annotation.</title>
        <authorList>
            <consortium name="The Broad Institute Genomics Platform"/>
            <consortium name="The Broad Institute Genome Sequencing Center for Infectious Disease"/>
            <person name="Wu L."/>
            <person name="Ma J."/>
        </authorList>
    </citation>
    <scope>NUCLEOTIDE SEQUENCE [LARGE SCALE GENOMIC DNA]</scope>
    <source>
        <strain evidence="7">JCM 18303</strain>
    </source>
</reference>
<evidence type="ECO:0000256" key="3">
    <source>
        <dbReference type="ARBA" id="ARBA00023163"/>
    </source>
</evidence>
<evidence type="ECO:0000256" key="4">
    <source>
        <dbReference type="PROSITE-ProRule" id="PRU00335"/>
    </source>
</evidence>
<dbReference type="PANTHER" id="PTHR30055">
    <property type="entry name" value="HTH-TYPE TRANSCRIPTIONAL REGULATOR RUTR"/>
    <property type="match status" value="1"/>
</dbReference>
<evidence type="ECO:0000256" key="2">
    <source>
        <dbReference type="ARBA" id="ARBA00023125"/>
    </source>
</evidence>
<comment type="caution">
    <text evidence="6">The sequence shown here is derived from an EMBL/GenBank/DDBJ whole genome shotgun (WGS) entry which is preliminary data.</text>
</comment>
<protein>
    <submittedName>
        <fullName evidence="6">TetR/AcrR family transcriptional regulator</fullName>
    </submittedName>
</protein>
<dbReference type="EMBL" id="BAABJP010000001">
    <property type="protein sequence ID" value="GAA5145739.1"/>
    <property type="molecule type" value="Genomic_DNA"/>
</dbReference>
<gene>
    <name evidence="6" type="ORF">GCM10023321_04080</name>
</gene>
<dbReference type="Pfam" id="PF00440">
    <property type="entry name" value="TetR_N"/>
    <property type="match status" value="1"/>
</dbReference>
<accession>A0ABP9PFR8</accession>
<dbReference type="PROSITE" id="PS50977">
    <property type="entry name" value="HTH_TETR_2"/>
    <property type="match status" value="1"/>
</dbReference>